<dbReference type="Proteomes" id="UP000683925">
    <property type="component" value="Unassembled WGS sequence"/>
</dbReference>
<dbReference type="EMBL" id="CAJJDP010000109">
    <property type="protein sequence ID" value="CAD8195678.1"/>
    <property type="molecule type" value="Genomic_DNA"/>
</dbReference>
<gene>
    <name evidence="1" type="ORF">POCTA_138.1.T1090195</name>
</gene>
<proteinExistence type="predicted"/>
<evidence type="ECO:0000313" key="2">
    <source>
        <dbReference type="Proteomes" id="UP000683925"/>
    </source>
</evidence>
<accession>A0A8S1X068</accession>
<reference evidence="1" key="1">
    <citation type="submission" date="2021-01" db="EMBL/GenBank/DDBJ databases">
        <authorList>
            <consortium name="Genoscope - CEA"/>
            <person name="William W."/>
        </authorList>
    </citation>
    <scope>NUCLEOTIDE SEQUENCE</scope>
</reference>
<dbReference type="AlphaFoldDB" id="A0A8S1X068"/>
<keyword evidence="2" id="KW-1185">Reference proteome</keyword>
<evidence type="ECO:0000313" key="1">
    <source>
        <dbReference type="EMBL" id="CAD8195678.1"/>
    </source>
</evidence>
<protein>
    <submittedName>
        <fullName evidence="1">Uncharacterized protein</fullName>
    </submittedName>
</protein>
<sequence>MVFVYEHGVFLSQSPVLFSPQQFTINNRYYFQDQNCNLIFVNTQREFIDQLKEDNEIGLDFYLVNQRFLDIQINQIKGSSQNTLEDILTGQTGPTLSFKALEIIIFIYNKQMEIEVPQQTKKTMNLINYHIFKQNFLNP</sequence>
<comment type="caution">
    <text evidence="1">The sequence shown here is derived from an EMBL/GenBank/DDBJ whole genome shotgun (WGS) entry which is preliminary data.</text>
</comment>
<name>A0A8S1X068_PAROT</name>
<organism evidence="1 2">
    <name type="scientific">Paramecium octaurelia</name>
    <dbReference type="NCBI Taxonomy" id="43137"/>
    <lineage>
        <taxon>Eukaryota</taxon>
        <taxon>Sar</taxon>
        <taxon>Alveolata</taxon>
        <taxon>Ciliophora</taxon>
        <taxon>Intramacronucleata</taxon>
        <taxon>Oligohymenophorea</taxon>
        <taxon>Peniculida</taxon>
        <taxon>Parameciidae</taxon>
        <taxon>Paramecium</taxon>
    </lineage>
</organism>